<evidence type="ECO:0000313" key="2">
    <source>
        <dbReference type="EMBL" id="TXD34951.1"/>
    </source>
</evidence>
<dbReference type="EMBL" id="VOSM01000011">
    <property type="protein sequence ID" value="TXD34951.1"/>
    <property type="molecule type" value="Genomic_DNA"/>
</dbReference>
<dbReference type="InterPro" id="IPR010992">
    <property type="entry name" value="IHF-like_DNA-bd_dom_sf"/>
</dbReference>
<accession>A0A5C6X770</accession>
<dbReference type="GO" id="GO:0005829">
    <property type="term" value="C:cytosol"/>
    <property type="evidence" value="ECO:0007669"/>
    <property type="project" value="TreeGrafter"/>
</dbReference>
<dbReference type="InterPro" id="IPR000119">
    <property type="entry name" value="Hist_DNA-bd"/>
</dbReference>
<dbReference type="PANTHER" id="PTHR33175">
    <property type="entry name" value="DNA-BINDING PROTEIN HU"/>
    <property type="match status" value="1"/>
</dbReference>
<dbReference type="Proteomes" id="UP000321412">
    <property type="component" value="Unassembled WGS sequence"/>
</dbReference>
<proteinExistence type="inferred from homology"/>
<dbReference type="SUPFAM" id="SSF47729">
    <property type="entry name" value="IHF-like DNA-binding proteins"/>
    <property type="match status" value="1"/>
</dbReference>
<sequence>MTKSELIEMVSQRIDLPKNHAEEIVNAVFDAMSDALMDDERIEVRGFGSFSIRNYRARKGRNPRTGDEVQVAAKKSVHFKVGKELRERVDTLEGA</sequence>
<dbReference type="OrthoDB" id="9804203at2"/>
<dbReference type="SMART" id="SM00411">
    <property type="entry name" value="BHL"/>
    <property type="match status" value="1"/>
</dbReference>
<dbReference type="PANTHER" id="PTHR33175:SF5">
    <property type="entry name" value="INTEGRATION HOST FACTOR SUBUNIT BETA"/>
    <property type="match status" value="1"/>
</dbReference>
<dbReference type="Pfam" id="PF00216">
    <property type="entry name" value="Bac_DNA_binding"/>
    <property type="match status" value="1"/>
</dbReference>
<dbReference type="CDD" id="cd13836">
    <property type="entry name" value="IHF_B"/>
    <property type="match status" value="1"/>
</dbReference>
<comment type="similarity">
    <text evidence="1">Belongs to the bacterial histone-like protein family.</text>
</comment>
<keyword evidence="3" id="KW-1185">Reference proteome</keyword>
<dbReference type="RefSeq" id="WP_146982755.1">
    <property type="nucleotide sequence ID" value="NZ_VOSM01000011.1"/>
</dbReference>
<organism evidence="2 3">
    <name type="scientific">Lujinxingia vulgaris</name>
    <dbReference type="NCBI Taxonomy" id="2600176"/>
    <lineage>
        <taxon>Bacteria</taxon>
        <taxon>Deltaproteobacteria</taxon>
        <taxon>Bradymonadales</taxon>
        <taxon>Lujinxingiaceae</taxon>
        <taxon>Lujinxingia</taxon>
    </lineage>
</organism>
<dbReference type="PRINTS" id="PR01727">
    <property type="entry name" value="DNABINDINGHU"/>
</dbReference>
<dbReference type="GO" id="GO:0030527">
    <property type="term" value="F:structural constituent of chromatin"/>
    <property type="evidence" value="ECO:0007669"/>
    <property type="project" value="InterPro"/>
</dbReference>
<name>A0A5C6X770_9DELT</name>
<evidence type="ECO:0000256" key="1">
    <source>
        <dbReference type="RuleBase" id="RU003939"/>
    </source>
</evidence>
<dbReference type="AlphaFoldDB" id="A0A5C6X770"/>
<dbReference type="GO" id="GO:0003677">
    <property type="term" value="F:DNA binding"/>
    <property type="evidence" value="ECO:0007669"/>
    <property type="project" value="InterPro"/>
</dbReference>
<protein>
    <submittedName>
        <fullName evidence="2">Integration host factor subunit beta</fullName>
    </submittedName>
</protein>
<evidence type="ECO:0000313" key="3">
    <source>
        <dbReference type="Proteomes" id="UP000321412"/>
    </source>
</evidence>
<reference evidence="2 3" key="1">
    <citation type="submission" date="2019-08" db="EMBL/GenBank/DDBJ databases">
        <title>Bradymonadales sp. TMQ4.</title>
        <authorList>
            <person name="Liang Q."/>
        </authorList>
    </citation>
    <scope>NUCLEOTIDE SEQUENCE [LARGE SCALE GENOMIC DNA]</scope>
    <source>
        <strain evidence="2 3">TMQ4</strain>
    </source>
</reference>
<dbReference type="Gene3D" id="4.10.520.10">
    <property type="entry name" value="IHF-like DNA-binding proteins"/>
    <property type="match status" value="1"/>
</dbReference>
<comment type="caution">
    <text evidence="2">The sequence shown here is derived from an EMBL/GenBank/DDBJ whole genome shotgun (WGS) entry which is preliminary data.</text>
</comment>
<gene>
    <name evidence="2" type="ORF">FRC98_17675</name>
</gene>